<dbReference type="SUPFAM" id="SSF55174">
    <property type="entry name" value="Alpha-L RNA-binding motif"/>
    <property type="match status" value="1"/>
</dbReference>
<evidence type="ECO:0000313" key="3">
    <source>
        <dbReference type="Proteomes" id="UP001499967"/>
    </source>
</evidence>
<accession>A0ABN1PX30</accession>
<proteinExistence type="predicted"/>
<gene>
    <name evidence="2" type="ORF">GCM10009559_24480</name>
</gene>
<protein>
    <submittedName>
        <fullName evidence="2">Uncharacterized protein</fullName>
    </submittedName>
</protein>
<dbReference type="EMBL" id="BAAAHP010000069">
    <property type="protein sequence ID" value="GAA0934148.1"/>
    <property type="molecule type" value="Genomic_DNA"/>
</dbReference>
<dbReference type="RefSeq" id="WP_343941442.1">
    <property type="nucleotide sequence ID" value="NZ_BAAAHP010000069.1"/>
</dbReference>
<reference evidence="2 3" key="1">
    <citation type="journal article" date="2019" name="Int. J. Syst. Evol. Microbiol.">
        <title>The Global Catalogue of Microorganisms (GCM) 10K type strain sequencing project: providing services to taxonomists for standard genome sequencing and annotation.</title>
        <authorList>
            <consortium name="The Broad Institute Genomics Platform"/>
            <consortium name="The Broad Institute Genome Sequencing Center for Infectious Disease"/>
            <person name="Wu L."/>
            <person name="Ma J."/>
        </authorList>
    </citation>
    <scope>NUCLEOTIDE SEQUENCE [LARGE SCALE GENOMIC DNA]</scope>
    <source>
        <strain evidence="2 3">JCM 11117</strain>
    </source>
</reference>
<name>A0ABN1PX30_9PSEU</name>
<dbReference type="Proteomes" id="UP001499967">
    <property type="component" value="Unassembled WGS sequence"/>
</dbReference>
<comment type="caution">
    <text evidence="2">The sequence shown here is derived from an EMBL/GenBank/DDBJ whole genome shotgun (WGS) entry which is preliminary data.</text>
</comment>
<organism evidence="2 3">
    <name type="scientific">Pseudonocardia zijingensis</name>
    <dbReference type="NCBI Taxonomy" id="153376"/>
    <lineage>
        <taxon>Bacteria</taxon>
        <taxon>Bacillati</taxon>
        <taxon>Actinomycetota</taxon>
        <taxon>Actinomycetes</taxon>
        <taxon>Pseudonocardiales</taxon>
        <taxon>Pseudonocardiaceae</taxon>
        <taxon>Pseudonocardia</taxon>
    </lineage>
</organism>
<evidence type="ECO:0000256" key="1">
    <source>
        <dbReference type="SAM" id="MobiDB-lite"/>
    </source>
</evidence>
<sequence length="63" mass="6561">MPDETSHEAAQPPTVLDRLIAAGIDRARALAYLEASAVSVDGERVSDPDLPAPPPARLTIQAG</sequence>
<keyword evidence="3" id="KW-1185">Reference proteome</keyword>
<evidence type="ECO:0000313" key="2">
    <source>
        <dbReference type="EMBL" id="GAA0934148.1"/>
    </source>
</evidence>
<feature type="region of interest" description="Disordered" evidence="1">
    <location>
        <begin position="40"/>
        <end position="63"/>
    </location>
</feature>